<evidence type="ECO:0000313" key="3">
    <source>
        <dbReference type="Proteomes" id="UP001207742"/>
    </source>
</evidence>
<dbReference type="Proteomes" id="UP001207742">
    <property type="component" value="Unassembled WGS sequence"/>
</dbReference>
<dbReference type="InterPro" id="IPR029045">
    <property type="entry name" value="ClpP/crotonase-like_dom_sf"/>
</dbReference>
<dbReference type="Gene3D" id="3.90.226.10">
    <property type="entry name" value="2-enoyl-CoA Hydratase, Chain A, domain 1"/>
    <property type="match status" value="1"/>
</dbReference>
<proteinExistence type="predicted"/>
<feature type="domain" description="Tail specific protease" evidence="1">
    <location>
        <begin position="236"/>
        <end position="444"/>
    </location>
</feature>
<gene>
    <name evidence="2" type="ORF">OL497_16595</name>
</gene>
<evidence type="ECO:0000313" key="2">
    <source>
        <dbReference type="EMBL" id="MCW3485531.1"/>
    </source>
</evidence>
<reference evidence="2 3" key="1">
    <citation type="submission" date="2022-10" db="EMBL/GenBank/DDBJ databases">
        <title>Chitinophaga nivalis PC15 sp. nov., isolated from Pyeongchang county, South Korea.</title>
        <authorList>
            <person name="Trinh H.N."/>
        </authorList>
    </citation>
    <scope>NUCLEOTIDE SEQUENCE [LARGE SCALE GENOMIC DNA]</scope>
    <source>
        <strain evidence="2 3">PC14</strain>
    </source>
</reference>
<dbReference type="Pfam" id="PF03572">
    <property type="entry name" value="Peptidase_S41"/>
    <property type="match status" value="1"/>
</dbReference>
<dbReference type="SUPFAM" id="SSF52096">
    <property type="entry name" value="ClpP/crotonase"/>
    <property type="match status" value="1"/>
</dbReference>
<comment type="caution">
    <text evidence="2">The sequence shown here is derived from an EMBL/GenBank/DDBJ whole genome shotgun (WGS) entry which is preliminary data.</text>
</comment>
<accession>A0ABT3INI4</accession>
<keyword evidence="3" id="KW-1185">Reference proteome</keyword>
<sequence>MLLGPFRLMAQNKCDCAGSFKWVKETFEKNDAGFRYALEQKGVDAYQQFNKAIQARINKATTREACAAVMREWLQFFRKEHHGIIPVDDAPVATATNTSAWETLPVSEAEVKQQISSAGAASFEGIWSTGAYKLAIIKKGNSYKGVILTSANKNWKPGEVKLKISGDSSGVFYMGDRSPKTFNTVVCYGKNTLQLSNIFLSRVYPVWEDDPSIQLYAKVMTASEPFLQQLSAQTILLRIPTFDDAQKKLIDSVLLANDQLLKRTPNLIIDIRNNGGGSDGSFFGILPLIFTNPIRIVNMEFLSTPLNNKRMEAFLSNPGISDGDKTEIKDALKKLNDHLGEFVNLDSGRIVSEQKPDTIFPFPKNVGIIINKGNGSTAEQFLLAARQSKKVKLFGVTTEGVLDISNTYIVDSPDKQFKLRYCLSKSLRIPDLTIDGKGIMPDYYIDKSIPPTKWLDYVTGILEQ</sequence>
<evidence type="ECO:0000259" key="1">
    <source>
        <dbReference type="Pfam" id="PF03572"/>
    </source>
</evidence>
<protein>
    <submittedName>
        <fullName evidence="2">S41 family peptidase</fullName>
    </submittedName>
</protein>
<dbReference type="InterPro" id="IPR005151">
    <property type="entry name" value="Tail-specific_protease"/>
</dbReference>
<organism evidence="2 3">
    <name type="scientific">Chitinophaga nivalis</name>
    <dbReference type="NCBI Taxonomy" id="2991709"/>
    <lineage>
        <taxon>Bacteria</taxon>
        <taxon>Pseudomonadati</taxon>
        <taxon>Bacteroidota</taxon>
        <taxon>Chitinophagia</taxon>
        <taxon>Chitinophagales</taxon>
        <taxon>Chitinophagaceae</taxon>
        <taxon>Chitinophaga</taxon>
    </lineage>
</organism>
<dbReference type="RefSeq" id="WP_264732045.1">
    <property type="nucleotide sequence ID" value="NZ_JAPDNR010000001.1"/>
</dbReference>
<dbReference type="EMBL" id="JAPDNS010000002">
    <property type="protein sequence ID" value="MCW3485531.1"/>
    <property type="molecule type" value="Genomic_DNA"/>
</dbReference>
<name>A0ABT3INI4_9BACT</name>